<gene>
    <name evidence="2" type="ORF">T190115A13A_280003</name>
</gene>
<evidence type="ECO:0008006" key="4">
    <source>
        <dbReference type="Google" id="ProtNLM"/>
    </source>
</evidence>
<feature type="transmembrane region" description="Helical" evidence="1">
    <location>
        <begin position="14"/>
        <end position="32"/>
    </location>
</feature>
<evidence type="ECO:0000313" key="3">
    <source>
        <dbReference type="Proteomes" id="UP001497602"/>
    </source>
</evidence>
<evidence type="ECO:0000256" key="1">
    <source>
        <dbReference type="SAM" id="Phobius"/>
    </source>
</evidence>
<dbReference type="Proteomes" id="UP001497602">
    <property type="component" value="Unassembled WGS sequence"/>
</dbReference>
<dbReference type="EMBL" id="CAXJRC010000020">
    <property type="protein sequence ID" value="CAL2106700.1"/>
    <property type="molecule type" value="Genomic_DNA"/>
</dbReference>
<keyword evidence="3" id="KW-1185">Reference proteome</keyword>
<accession>A0ABM9PLW8</accession>
<organism evidence="2 3">
    <name type="scientific">Tenacibaculum vairaonense</name>
    <dbReference type="NCBI Taxonomy" id="3137860"/>
    <lineage>
        <taxon>Bacteria</taxon>
        <taxon>Pseudomonadati</taxon>
        <taxon>Bacteroidota</taxon>
        <taxon>Flavobacteriia</taxon>
        <taxon>Flavobacteriales</taxon>
        <taxon>Flavobacteriaceae</taxon>
        <taxon>Tenacibaculum</taxon>
    </lineage>
</organism>
<keyword evidence="1" id="KW-0472">Membrane</keyword>
<keyword evidence="1" id="KW-0812">Transmembrane</keyword>
<evidence type="ECO:0000313" key="2">
    <source>
        <dbReference type="EMBL" id="CAL2106700.1"/>
    </source>
</evidence>
<sequence>MSNNNSIDSIVKKLLILLLLLITSPIMLNIGFKALKVFNNQPKVFIAYILIFAGFLLILCTVYHGFKTFKGILDLLFNN</sequence>
<feature type="transmembrane region" description="Helical" evidence="1">
    <location>
        <begin position="44"/>
        <end position="66"/>
    </location>
</feature>
<protein>
    <recommendedName>
        <fullName evidence="4">Flagellar biosynthetic protein FliQ</fullName>
    </recommendedName>
</protein>
<name>A0ABM9PLW8_9FLAO</name>
<dbReference type="RefSeq" id="WP_348738449.1">
    <property type="nucleotide sequence ID" value="NZ_CAXJRC010000020.1"/>
</dbReference>
<proteinExistence type="predicted"/>
<reference evidence="2 3" key="1">
    <citation type="submission" date="2024-05" db="EMBL/GenBank/DDBJ databases">
        <authorList>
            <person name="Duchaud E."/>
        </authorList>
    </citation>
    <scope>NUCLEOTIDE SEQUENCE [LARGE SCALE GENOMIC DNA]</scope>
    <source>
        <strain evidence="2">Ena-SAMPLE-TAB-13-05-2024-13:56:06:370-140305</strain>
    </source>
</reference>
<keyword evidence="1" id="KW-1133">Transmembrane helix</keyword>
<comment type="caution">
    <text evidence="2">The sequence shown here is derived from an EMBL/GenBank/DDBJ whole genome shotgun (WGS) entry which is preliminary data.</text>
</comment>